<dbReference type="Gene3D" id="1.20.1250.20">
    <property type="entry name" value="MFS general substrate transporter like domains"/>
    <property type="match status" value="2"/>
</dbReference>
<feature type="transmembrane region" description="Helical" evidence="3">
    <location>
        <begin position="173"/>
        <end position="197"/>
    </location>
</feature>
<dbReference type="Pfam" id="PF07690">
    <property type="entry name" value="MFS_1"/>
    <property type="match status" value="2"/>
</dbReference>
<protein>
    <submittedName>
        <fullName evidence="6 7">Monocarboxylate transporter 12</fullName>
    </submittedName>
</protein>
<evidence type="ECO:0000256" key="3">
    <source>
        <dbReference type="SAM" id="Phobius"/>
    </source>
</evidence>
<dbReference type="KEGG" id="fas:105273270"/>
<dbReference type="PANTHER" id="PTHR11360:SF163">
    <property type="entry name" value="MONOCARBOXYLATE TRANSPORTER 9-LIKE PROTEIN"/>
    <property type="match status" value="1"/>
</dbReference>
<feature type="region of interest" description="Disordered" evidence="2">
    <location>
        <begin position="235"/>
        <end position="259"/>
    </location>
</feature>
<keyword evidence="5" id="KW-1185">Reference proteome</keyword>
<dbReference type="GeneID" id="105273270"/>
<proteinExistence type="predicted"/>
<name>A0A9R1TRV3_9HYME</name>
<dbReference type="PANTHER" id="PTHR11360">
    <property type="entry name" value="MONOCARBOXYLATE TRANSPORTER"/>
    <property type="match status" value="1"/>
</dbReference>
<feature type="transmembrane region" description="Helical" evidence="3">
    <location>
        <begin position="382"/>
        <end position="398"/>
    </location>
</feature>
<evidence type="ECO:0000259" key="4">
    <source>
        <dbReference type="PROSITE" id="PS50850"/>
    </source>
</evidence>
<dbReference type="OrthoDB" id="5667at2759"/>
<dbReference type="PROSITE" id="PS50850">
    <property type="entry name" value="MFS"/>
    <property type="match status" value="1"/>
</dbReference>
<feature type="transmembrane region" description="Helical" evidence="3">
    <location>
        <begin position="58"/>
        <end position="78"/>
    </location>
</feature>
<reference evidence="6 7" key="1">
    <citation type="submission" date="2025-04" db="UniProtKB">
        <authorList>
            <consortium name="RefSeq"/>
        </authorList>
    </citation>
    <scope>IDENTIFICATION</scope>
    <source>
        <strain evidence="6 7">USDA-PBARC FA_bdor</strain>
        <tissue evidence="6 7">Whole organism</tissue>
    </source>
</reference>
<organism evidence="5 7">
    <name type="scientific">Fopius arisanus</name>
    <dbReference type="NCBI Taxonomy" id="64838"/>
    <lineage>
        <taxon>Eukaryota</taxon>
        <taxon>Metazoa</taxon>
        <taxon>Ecdysozoa</taxon>
        <taxon>Arthropoda</taxon>
        <taxon>Hexapoda</taxon>
        <taxon>Insecta</taxon>
        <taxon>Pterygota</taxon>
        <taxon>Neoptera</taxon>
        <taxon>Endopterygota</taxon>
        <taxon>Hymenoptera</taxon>
        <taxon>Apocrita</taxon>
        <taxon>Ichneumonoidea</taxon>
        <taxon>Braconidae</taxon>
        <taxon>Opiinae</taxon>
        <taxon>Fopius</taxon>
    </lineage>
</organism>
<evidence type="ECO:0000313" key="6">
    <source>
        <dbReference type="RefSeq" id="XP_011313909.1"/>
    </source>
</evidence>
<dbReference type="GO" id="GO:0016020">
    <property type="term" value="C:membrane"/>
    <property type="evidence" value="ECO:0007669"/>
    <property type="project" value="UniProtKB-SubCell"/>
</dbReference>
<dbReference type="Proteomes" id="UP000694866">
    <property type="component" value="Unplaced"/>
</dbReference>
<dbReference type="InterPro" id="IPR011701">
    <property type="entry name" value="MFS"/>
</dbReference>
<keyword evidence="3" id="KW-0472">Membrane</keyword>
<accession>A0A9R1TN74</accession>
<dbReference type="CDD" id="cd17352">
    <property type="entry name" value="MFS_MCT_SLC16"/>
    <property type="match status" value="1"/>
</dbReference>
<dbReference type="RefSeq" id="XP_011313918.1">
    <property type="nucleotide sequence ID" value="XM_011315616.1"/>
</dbReference>
<feature type="transmembrane region" description="Helical" evidence="3">
    <location>
        <begin position="114"/>
        <end position="137"/>
    </location>
</feature>
<keyword evidence="3" id="KW-1133">Transmembrane helix</keyword>
<evidence type="ECO:0000256" key="1">
    <source>
        <dbReference type="ARBA" id="ARBA00004141"/>
    </source>
</evidence>
<feature type="transmembrane region" description="Helical" evidence="3">
    <location>
        <begin position="20"/>
        <end position="38"/>
    </location>
</feature>
<feature type="transmembrane region" description="Helical" evidence="3">
    <location>
        <begin position="90"/>
        <end position="108"/>
    </location>
</feature>
<evidence type="ECO:0000256" key="2">
    <source>
        <dbReference type="SAM" id="MobiDB-lite"/>
    </source>
</evidence>
<dbReference type="GO" id="GO:0008028">
    <property type="term" value="F:monocarboxylic acid transmembrane transporter activity"/>
    <property type="evidence" value="ECO:0007669"/>
    <property type="project" value="TreeGrafter"/>
</dbReference>
<dbReference type="AlphaFoldDB" id="A0A9R1TRV3"/>
<dbReference type="SUPFAM" id="SSF103473">
    <property type="entry name" value="MFS general substrate transporter"/>
    <property type="match status" value="1"/>
</dbReference>
<evidence type="ECO:0000313" key="5">
    <source>
        <dbReference type="Proteomes" id="UP000694866"/>
    </source>
</evidence>
<evidence type="ECO:0000313" key="7">
    <source>
        <dbReference type="RefSeq" id="XP_011313918.1"/>
    </source>
</evidence>
<dbReference type="InterPro" id="IPR050327">
    <property type="entry name" value="Proton-linked_MCT"/>
</dbReference>
<comment type="subcellular location">
    <subcellularLocation>
        <location evidence="1">Membrane</location>
        <topology evidence="1">Multi-pass membrane protein</topology>
    </subcellularLocation>
</comment>
<keyword evidence="3" id="KW-0812">Transmembrane</keyword>
<accession>A0A9R1TRV3</accession>
<feature type="domain" description="Major facilitator superfamily (MFS) profile" evidence="4">
    <location>
        <begin position="20"/>
        <end position="476"/>
    </location>
</feature>
<feature type="transmembrane region" description="Helical" evidence="3">
    <location>
        <begin position="446"/>
        <end position="471"/>
    </location>
</feature>
<feature type="transmembrane region" description="Helical" evidence="3">
    <location>
        <begin position="149"/>
        <end position="167"/>
    </location>
</feature>
<dbReference type="InterPro" id="IPR036259">
    <property type="entry name" value="MFS_trans_sf"/>
</dbReference>
<dbReference type="InterPro" id="IPR020846">
    <property type="entry name" value="MFS_dom"/>
</dbReference>
<feature type="transmembrane region" description="Helical" evidence="3">
    <location>
        <begin position="419"/>
        <end position="440"/>
    </location>
</feature>
<dbReference type="RefSeq" id="XP_011313909.1">
    <property type="nucleotide sequence ID" value="XM_011315607.1"/>
</dbReference>
<gene>
    <name evidence="6 7" type="primary">LOC105273270</name>
</gene>
<sequence length="495" mass="54731">MKKRKQNECEDKPEAPDGGWGWFACLGSSLITFSLRSLDPSFGLIFDDLLTDLKIDSTKASVILSVLDACCNFSGLFVGPLLTRYSFRTVAAFGCTLSCTGLMLTAFANSFLHIVITYSILTGVGTGLAVAAAFVALNSYFSKKRGQAVSFSSAGTALAMMVVPQAAHFLLELYAFRGTMLIIGAWSMHSIVGACLLRPLKPKKSLKQTPIIKVLDGDHTDLEKKTDEGEALLIKQSNQVDGSDERRDPTASNGQEQPKKTAKFLGKLGERNRYFKVITDLFDVDLLRNYSYLNVILGLSLFNVAESNFKMMTPFFLRKQVGMTEGEVAFCLSLTAFTDIVARLVLPVVYDRLGFKKRRLFWINALFVAMGRSILAEMSQGILLFVVLVINGFIRGAAIQNLQLSVSETCSLKSLPYAYGLFMVSKGTFSLCFSPLVGYVRDYSGSYRICLHAMSCLILVCFITWSIEFFLKAIRRKKPSKLLEETSSVQLKSNI</sequence>